<dbReference type="Pfam" id="PF00436">
    <property type="entry name" value="SSB"/>
    <property type="match status" value="1"/>
</dbReference>
<dbReference type="VEuPathDB" id="AmoebaDB:ACA1_360290"/>
<dbReference type="STRING" id="1257118.L8HBV6"/>
<name>L8HBV6_ACACF</name>
<reference evidence="3 4" key="1">
    <citation type="journal article" date="2013" name="Genome Biol.">
        <title>Genome of Acanthamoeba castellanii highlights extensive lateral gene transfer and early evolution of tyrosine kinase signaling.</title>
        <authorList>
            <person name="Clarke M."/>
            <person name="Lohan A.J."/>
            <person name="Liu B."/>
            <person name="Lagkouvardos I."/>
            <person name="Roy S."/>
            <person name="Zafar N."/>
            <person name="Bertelli C."/>
            <person name="Schilde C."/>
            <person name="Kianianmomeni A."/>
            <person name="Burglin T.R."/>
            <person name="Frech C."/>
            <person name="Turcotte B."/>
            <person name="Kopec K.O."/>
            <person name="Synnott J.M."/>
            <person name="Choo C."/>
            <person name="Paponov I."/>
            <person name="Finkler A."/>
            <person name="Soon Heng Tan C."/>
            <person name="Hutchins A.P."/>
            <person name="Weinmeier T."/>
            <person name="Rattei T."/>
            <person name="Chu J.S."/>
            <person name="Gimenez G."/>
            <person name="Irimia M."/>
            <person name="Rigden D.J."/>
            <person name="Fitzpatrick D.A."/>
            <person name="Lorenzo-Morales J."/>
            <person name="Bateman A."/>
            <person name="Chiu C.H."/>
            <person name="Tang P."/>
            <person name="Hegemann P."/>
            <person name="Fromm H."/>
            <person name="Raoult D."/>
            <person name="Greub G."/>
            <person name="Miranda-Saavedra D."/>
            <person name="Chen N."/>
            <person name="Nash P."/>
            <person name="Ginger M.L."/>
            <person name="Horn M."/>
            <person name="Schaap P."/>
            <person name="Caler L."/>
            <person name="Loftus B."/>
        </authorList>
    </citation>
    <scope>NUCLEOTIDE SEQUENCE [LARGE SCALE GENOMIC DNA]</scope>
    <source>
        <strain evidence="3 4">Neff</strain>
    </source>
</reference>
<dbReference type="CDD" id="cd04496">
    <property type="entry name" value="SSB_OBF"/>
    <property type="match status" value="1"/>
</dbReference>
<dbReference type="PANTHER" id="PTHR10302">
    <property type="entry name" value="SINGLE-STRANDED DNA-BINDING PROTEIN"/>
    <property type="match status" value="1"/>
</dbReference>
<proteinExistence type="inferred from homology"/>
<dbReference type="AlphaFoldDB" id="L8HBV6"/>
<dbReference type="PANTHER" id="PTHR10302:SF0">
    <property type="entry name" value="SINGLE-STRANDED DNA-BINDING PROTEIN, MITOCHONDRIAL"/>
    <property type="match status" value="1"/>
</dbReference>
<organism evidence="3 4">
    <name type="scientific">Acanthamoeba castellanii (strain ATCC 30010 / Neff)</name>
    <dbReference type="NCBI Taxonomy" id="1257118"/>
    <lineage>
        <taxon>Eukaryota</taxon>
        <taxon>Amoebozoa</taxon>
        <taxon>Discosea</taxon>
        <taxon>Longamoebia</taxon>
        <taxon>Centramoebida</taxon>
        <taxon>Acanthamoebidae</taxon>
        <taxon>Acanthamoeba</taxon>
    </lineage>
</organism>
<dbReference type="PROSITE" id="PS50935">
    <property type="entry name" value="SSB"/>
    <property type="match status" value="1"/>
</dbReference>
<dbReference type="OrthoDB" id="1078367at2759"/>
<dbReference type="GO" id="GO:0006260">
    <property type="term" value="P:DNA replication"/>
    <property type="evidence" value="ECO:0007669"/>
    <property type="project" value="InterPro"/>
</dbReference>
<evidence type="ECO:0000313" key="3">
    <source>
        <dbReference type="EMBL" id="ELR23014.1"/>
    </source>
</evidence>
<dbReference type="HAMAP" id="MF_00984">
    <property type="entry name" value="SSB"/>
    <property type="match status" value="1"/>
</dbReference>
<dbReference type="NCBIfam" id="TIGR00621">
    <property type="entry name" value="ssb"/>
    <property type="match status" value="1"/>
</dbReference>
<evidence type="ECO:0000256" key="2">
    <source>
        <dbReference type="PROSITE-ProRule" id="PRU00252"/>
    </source>
</evidence>
<dbReference type="InterPro" id="IPR012340">
    <property type="entry name" value="NA-bd_OB-fold"/>
</dbReference>
<keyword evidence="4" id="KW-1185">Reference proteome</keyword>
<dbReference type="GO" id="GO:0003697">
    <property type="term" value="F:single-stranded DNA binding"/>
    <property type="evidence" value="ECO:0007669"/>
    <property type="project" value="InterPro"/>
</dbReference>
<evidence type="ECO:0000313" key="4">
    <source>
        <dbReference type="Proteomes" id="UP000011083"/>
    </source>
</evidence>
<dbReference type="SUPFAM" id="SSF50249">
    <property type="entry name" value="Nucleic acid-binding proteins"/>
    <property type="match status" value="1"/>
</dbReference>
<keyword evidence="1 2" id="KW-0238">DNA-binding</keyword>
<dbReference type="Gene3D" id="2.40.50.140">
    <property type="entry name" value="Nucleic acid-binding proteins"/>
    <property type="match status" value="1"/>
</dbReference>
<dbReference type="GeneID" id="14923983"/>
<protein>
    <submittedName>
        <fullName evidence="3">Singlestrand binding protein family</fullName>
    </submittedName>
</protein>
<accession>L8HBV6</accession>
<evidence type="ECO:0000256" key="1">
    <source>
        <dbReference type="ARBA" id="ARBA00023125"/>
    </source>
</evidence>
<dbReference type="EMBL" id="KB007867">
    <property type="protein sequence ID" value="ELR23014.1"/>
    <property type="molecule type" value="Genomic_DNA"/>
</dbReference>
<sequence length="168" mass="18573">MKRAALQSIALRSEEAALRNPFVAKASRGINKVILLGNAGAEPKMRTYNDGTASVTYFPLATNQIYTNKSGERVNKPQWHNIVIYNDNLSQVAQKTVKKGSLVYVEGALSTRTYKDATGAEKTICEIILPKYKGDLNVLSKREGQDEEAGHEVDHHDLVEDKENVTLA</sequence>
<gene>
    <name evidence="3" type="ORF">ACA1_360290</name>
</gene>
<dbReference type="InterPro" id="IPR011344">
    <property type="entry name" value="ssDNA-bd"/>
</dbReference>
<dbReference type="Proteomes" id="UP000011083">
    <property type="component" value="Unassembled WGS sequence"/>
</dbReference>
<dbReference type="KEGG" id="acan:ACA1_360290"/>
<dbReference type="InterPro" id="IPR000424">
    <property type="entry name" value="Primosome_PriB/ssb"/>
</dbReference>
<dbReference type="GO" id="GO:0009295">
    <property type="term" value="C:nucleoid"/>
    <property type="evidence" value="ECO:0007669"/>
    <property type="project" value="TreeGrafter"/>
</dbReference>
<dbReference type="RefSeq" id="XP_004352491.1">
    <property type="nucleotide sequence ID" value="XM_004352439.1"/>
</dbReference>